<comment type="caution">
    <text evidence="3">The sequence shown here is derived from an EMBL/GenBank/DDBJ whole genome shotgun (WGS) entry which is preliminary data.</text>
</comment>
<protein>
    <submittedName>
        <fullName evidence="3">Uncharacterized protein</fullName>
    </submittedName>
</protein>
<feature type="region of interest" description="Disordered" evidence="1">
    <location>
        <begin position="1"/>
        <end position="83"/>
    </location>
</feature>
<organism evidence="3 4">
    <name type="scientific">Pelagomonas calceolata</name>
    <dbReference type="NCBI Taxonomy" id="35677"/>
    <lineage>
        <taxon>Eukaryota</taxon>
        <taxon>Sar</taxon>
        <taxon>Stramenopiles</taxon>
        <taxon>Ochrophyta</taxon>
        <taxon>Pelagophyceae</taxon>
        <taxon>Pelagomonadales</taxon>
        <taxon>Pelagomonadaceae</taxon>
        <taxon>Pelagomonas</taxon>
    </lineage>
</organism>
<accession>A0A8J2SJZ5</accession>
<name>A0A8J2SJZ5_9STRA</name>
<evidence type="ECO:0000313" key="3">
    <source>
        <dbReference type="EMBL" id="CAH0368357.1"/>
    </source>
</evidence>
<sequence>MQVSPAPRGGAPEARPRGPPQRPSPGAAPDAASRGPPQRPTGAAPDAPSRGPPRRPPPGGDATRRRPPPPSNPPPRPPVEDDAPPAEAFFALIESRDDPGAGPPLIKRRRTRWAARLTYLGLLAAPVVFSMIILNRKTSWFTVEERMRYDGSGTYPRNIYTPKHISHWYFVALGGAFIWIMLTLLAVLQLEPGPGEKVDEGEDAAWVPARDVKKIAPLPYESDMSCDESALSGDDAAHRKSSEWDKRHRRRIAGTKVLPTR</sequence>
<feature type="transmembrane region" description="Helical" evidence="2">
    <location>
        <begin position="117"/>
        <end position="134"/>
    </location>
</feature>
<feature type="compositionally biased region" description="Low complexity" evidence="1">
    <location>
        <begin position="1"/>
        <end position="13"/>
    </location>
</feature>
<keyword evidence="4" id="KW-1185">Reference proteome</keyword>
<evidence type="ECO:0000313" key="4">
    <source>
        <dbReference type="Proteomes" id="UP000789595"/>
    </source>
</evidence>
<feature type="compositionally biased region" description="Pro residues" evidence="1">
    <location>
        <begin position="68"/>
        <end position="77"/>
    </location>
</feature>
<dbReference type="AlphaFoldDB" id="A0A8J2SJZ5"/>
<proteinExistence type="predicted"/>
<keyword evidence="2" id="KW-0812">Transmembrane</keyword>
<feature type="compositionally biased region" description="Pro residues" evidence="1">
    <location>
        <begin position="50"/>
        <end position="59"/>
    </location>
</feature>
<feature type="compositionally biased region" description="Basic and acidic residues" evidence="1">
    <location>
        <begin position="235"/>
        <end position="246"/>
    </location>
</feature>
<feature type="region of interest" description="Disordered" evidence="1">
    <location>
        <begin position="225"/>
        <end position="261"/>
    </location>
</feature>
<dbReference type="Proteomes" id="UP000789595">
    <property type="component" value="Unassembled WGS sequence"/>
</dbReference>
<keyword evidence="2" id="KW-0472">Membrane</keyword>
<evidence type="ECO:0000256" key="2">
    <source>
        <dbReference type="SAM" id="Phobius"/>
    </source>
</evidence>
<evidence type="ECO:0000256" key="1">
    <source>
        <dbReference type="SAM" id="MobiDB-lite"/>
    </source>
</evidence>
<feature type="transmembrane region" description="Helical" evidence="2">
    <location>
        <begin position="168"/>
        <end position="188"/>
    </location>
</feature>
<gene>
    <name evidence="3" type="ORF">PECAL_2P14190</name>
</gene>
<reference evidence="3" key="1">
    <citation type="submission" date="2021-11" db="EMBL/GenBank/DDBJ databases">
        <authorList>
            <consortium name="Genoscope - CEA"/>
            <person name="William W."/>
        </authorList>
    </citation>
    <scope>NUCLEOTIDE SEQUENCE</scope>
</reference>
<keyword evidence="2" id="KW-1133">Transmembrane helix</keyword>
<dbReference type="EMBL" id="CAKKNE010000002">
    <property type="protein sequence ID" value="CAH0368357.1"/>
    <property type="molecule type" value="Genomic_DNA"/>
</dbReference>